<dbReference type="PANTHER" id="PTHR43252">
    <property type="entry name" value="TRANSCRIPTIONAL REGULATOR YQJI"/>
    <property type="match status" value="1"/>
</dbReference>
<dbReference type="SUPFAM" id="SSF46785">
    <property type="entry name" value="Winged helix' DNA-binding domain"/>
    <property type="match status" value="1"/>
</dbReference>
<dbReference type="PANTHER" id="PTHR43252:SF6">
    <property type="entry name" value="NEGATIVE TRANSCRIPTION REGULATOR PADR"/>
    <property type="match status" value="1"/>
</dbReference>
<name>A0A8J3S9X3_PLARO</name>
<dbReference type="InterPro" id="IPR005149">
    <property type="entry name" value="Tscrpt_reg_PadR_N"/>
</dbReference>
<evidence type="ECO:0000313" key="3">
    <source>
        <dbReference type="Proteomes" id="UP000655044"/>
    </source>
</evidence>
<dbReference type="EMBL" id="BOOI01000040">
    <property type="protein sequence ID" value="GIH85963.1"/>
    <property type="molecule type" value="Genomic_DNA"/>
</dbReference>
<dbReference type="Proteomes" id="UP000655044">
    <property type="component" value="Unassembled WGS sequence"/>
</dbReference>
<dbReference type="InterPro" id="IPR036390">
    <property type="entry name" value="WH_DNA-bd_sf"/>
</dbReference>
<dbReference type="Pfam" id="PF03551">
    <property type="entry name" value="PadR"/>
    <property type="match status" value="1"/>
</dbReference>
<comment type="caution">
    <text evidence="2">The sequence shown here is derived from an EMBL/GenBank/DDBJ whole genome shotgun (WGS) entry which is preliminary data.</text>
</comment>
<gene>
    <name evidence="2" type="ORF">Pro02_43710</name>
</gene>
<dbReference type="Gene3D" id="1.10.10.10">
    <property type="entry name" value="Winged helix-like DNA-binding domain superfamily/Winged helix DNA-binding domain"/>
    <property type="match status" value="1"/>
</dbReference>
<accession>A0A8J3S9X3</accession>
<organism evidence="2 3">
    <name type="scientific">Planobispora rosea</name>
    <dbReference type="NCBI Taxonomy" id="35762"/>
    <lineage>
        <taxon>Bacteria</taxon>
        <taxon>Bacillati</taxon>
        <taxon>Actinomycetota</taxon>
        <taxon>Actinomycetes</taxon>
        <taxon>Streptosporangiales</taxon>
        <taxon>Streptosporangiaceae</taxon>
        <taxon>Planobispora</taxon>
    </lineage>
</organism>
<keyword evidence="3" id="KW-1185">Reference proteome</keyword>
<evidence type="ECO:0000259" key="1">
    <source>
        <dbReference type="Pfam" id="PF03551"/>
    </source>
</evidence>
<reference evidence="2" key="1">
    <citation type="submission" date="2021-01" db="EMBL/GenBank/DDBJ databases">
        <title>Whole genome shotgun sequence of Planobispora rosea NBRC 15558.</title>
        <authorList>
            <person name="Komaki H."/>
            <person name="Tamura T."/>
        </authorList>
    </citation>
    <scope>NUCLEOTIDE SEQUENCE</scope>
    <source>
        <strain evidence="2">NBRC 15558</strain>
    </source>
</reference>
<dbReference type="AlphaFoldDB" id="A0A8J3S9X3"/>
<protein>
    <submittedName>
        <fullName evidence="2">PadR family transcriptional regulator</fullName>
    </submittedName>
</protein>
<proteinExistence type="predicted"/>
<evidence type="ECO:0000313" key="2">
    <source>
        <dbReference type="EMBL" id="GIH85963.1"/>
    </source>
</evidence>
<feature type="domain" description="Transcription regulator PadR N-terminal" evidence="1">
    <location>
        <begin position="21"/>
        <end position="94"/>
    </location>
</feature>
<dbReference type="InterPro" id="IPR036388">
    <property type="entry name" value="WH-like_DNA-bd_sf"/>
</dbReference>
<sequence length="188" mass="20767">MYSLGEYIECIVAIMSTRHVLLGLLAERPKHGYELKKEHDHHLPGARPLAYGQVYATLQRLERDGFAEVAETAQGGGPERTVYAITDRGGAELARWLEEVEESAPYVVSPLFSRVVVAAVTGGAADGYLLRQRAAHLARMRELTAERRSGSPARALAADYALQHLDADLRWIETAMERLADLRGEIDA</sequence>